<feature type="domain" description="ATP-grasp" evidence="5">
    <location>
        <begin position="130"/>
        <end position="323"/>
    </location>
</feature>
<dbReference type="Pfam" id="PF13535">
    <property type="entry name" value="ATP-grasp_4"/>
    <property type="match status" value="1"/>
</dbReference>
<reference evidence="6 7" key="1">
    <citation type="journal article" date="2021" name="Microorganisms">
        <title>The Ever-Expanding Pseudomonas Genus: Description of 43 New Species and Partition of the Pseudomonas putida Group.</title>
        <authorList>
            <person name="Girard L."/>
            <person name="Lood C."/>
            <person name="Hofte M."/>
            <person name="Vandamme P."/>
            <person name="Rokni-Zadeh H."/>
            <person name="van Noort V."/>
            <person name="Lavigne R."/>
            <person name="De Mot R."/>
        </authorList>
    </citation>
    <scope>NUCLEOTIDE SEQUENCE [LARGE SCALE GENOMIC DNA]</scope>
    <source>
        <strain evidence="6 7">COW77</strain>
    </source>
</reference>
<sequence length="439" mass="47357">MQAKPSKSLIPAVLITSDLTILCRHPLVVEEILSRGLAPVVVFGPQTDAAELADYRNDSGKPLAGIRHIAHVADYHTNTLLEVLLRLQSEFDFKALLNCGELFVESAGLVAESLGLPGPGTRTALTCRNKLLQRISAPDLAPAWSTLSLDNVAQAVARTGFPAIIKPTGRMSSSGVLRVDDEPTLRRALAGYQPDEVLLLEACVEGAEFSIESLVHEGRVVWSGITAKRTNEGDTPFFTETGHTSPAPGLATADEQALIEANAYLLRQVGFRSGMAHAEFRLGRDGRAVLMEIAARPPGDAIMMMWHLACGQSLEPALVALALGESPQLNKPRRRTCQHYMEHPHGVLQDVQVEGLVPAWIISDVAWPERLPVAADAPARCCAVLVSRRRGDLLGKQSESGQRSVSLVVDGPLEDDLDGLVRHWSQAIEIVTAHPVPVS</sequence>
<accession>A0ABX8NQ77</accession>
<evidence type="ECO:0000256" key="1">
    <source>
        <dbReference type="ARBA" id="ARBA00022598"/>
    </source>
</evidence>
<gene>
    <name evidence="6" type="ORF">KSS90_08460</name>
</gene>
<organism evidence="6 7">
    <name type="scientific">Pseudomonas maumuensis</name>
    <dbReference type="NCBI Taxonomy" id="2842354"/>
    <lineage>
        <taxon>Bacteria</taxon>
        <taxon>Pseudomonadati</taxon>
        <taxon>Pseudomonadota</taxon>
        <taxon>Gammaproteobacteria</taxon>
        <taxon>Pseudomonadales</taxon>
        <taxon>Pseudomonadaceae</taxon>
        <taxon>Pseudomonas</taxon>
    </lineage>
</organism>
<dbReference type="PROSITE" id="PS50975">
    <property type="entry name" value="ATP_GRASP"/>
    <property type="match status" value="1"/>
</dbReference>
<dbReference type="InterPro" id="IPR052032">
    <property type="entry name" value="ATP-dep_AA_Ligase"/>
</dbReference>
<evidence type="ECO:0000313" key="6">
    <source>
        <dbReference type="EMBL" id="QXH58215.1"/>
    </source>
</evidence>
<dbReference type="PANTHER" id="PTHR43585:SF2">
    <property type="entry name" value="ATP-GRASP ENZYME FSQD"/>
    <property type="match status" value="1"/>
</dbReference>
<evidence type="ECO:0000256" key="3">
    <source>
        <dbReference type="ARBA" id="ARBA00022840"/>
    </source>
</evidence>
<keyword evidence="2 4" id="KW-0547">Nucleotide-binding</keyword>
<keyword evidence="3 4" id="KW-0067">ATP-binding</keyword>
<dbReference type="RefSeq" id="WP_217868987.1">
    <property type="nucleotide sequence ID" value="NZ_CP077077.1"/>
</dbReference>
<keyword evidence="7" id="KW-1185">Reference proteome</keyword>
<dbReference type="EMBL" id="CP077077">
    <property type="protein sequence ID" value="QXH58215.1"/>
    <property type="molecule type" value="Genomic_DNA"/>
</dbReference>
<evidence type="ECO:0000256" key="4">
    <source>
        <dbReference type="PROSITE-ProRule" id="PRU00409"/>
    </source>
</evidence>
<proteinExistence type="predicted"/>
<dbReference type="Proteomes" id="UP000824010">
    <property type="component" value="Chromosome"/>
</dbReference>
<evidence type="ECO:0000256" key="2">
    <source>
        <dbReference type="ARBA" id="ARBA00022741"/>
    </source>
</evidence>
<name>A0ABX8NQ77_9PSED</name>
<evidence type="ECO:0000313" key="7">
    <source>
        <dbReference type="Proteomes" id="UP000824010"/>
    </source>
</evidence>
<dbReference type="InterPro" id="IPR011761">
    <property type="entry name" value="ATP-grasp"/>
</dbReference>
<keyword evidence="1" id="KW-0436">Ligase</keyword>
<protein>
    <submittedName>
        <fullName evidence="6">ATP-grasp domain-containing protein</fullName>
    </submittedName>
</protein>
<evidence type="ECO:0000259" key="5">
    <source>
        <dbReference type="PROSITE" id="PS50975"/>
    </source>
</evidence>
<dbReference type="PANTHER" id="PTHR43585">
    <property type="entry name" value="FUMIPYRROLE BIOSYNTHESIS PROTEIN C"/>
    <property type="match status" value="1"/>
</dbReference>